<evidence type="ECO:0000313" key="5">
    <source>
        <dbReference type="Proteomes" id="UP000323597"/>
    </source>
</evidence>
<dbReference type="PANTHER" id="PTHR13096">
    <property type="entry name" value="MINA53 MYC INDUCED NUCLEAR ANTIGEN"/>
    <property type="match status" value="1"/>
</dbReference>
<dbReference type="GO" id="GO:0051864">
    <property type="term" value="F:histone H3K36 demethylase activity"/>
    <property type="evidence" value="ECO:0007669"/>
    <property type="project" value="TreeGrafter"/>
</dbReference>
<keyword evidence="2" id="KW-0223">Dioxygenase</keyword>
<evidence type="ECO:0000313" key="4">
    <source>
        <dbReference type="EMBL" id="TYI83098.1"/>
    </source>
</evidence>
<organism evidence="4 5">
    <name type="scientific">Gossypium mustelinum</name>
    <name type="common">Cotton</name>
    <name type="synonym">Gossypium caicoense</name>
    <dbReference type="NCBI Taxonomy" id="34275"/>
    <lineage>
        <taxon>Eukaryota</taxon>
        <taxon>Viridiplantae</taxon>
        <taxon>Streptophyta</taxon>
        <taxon>Embryophyta</taxon>
        <taxon>Tracheophyta</taxon>
        <taxon>Spermatophyta</taxon>
        <taxon>Magnoliopsida</taxon>
        <taxon>eudicotyledons</taxon>
        <taxon>Gunneridae</taxon>
        <taxon>Pentapetalae</taxon>
        <taxon>rosids</taxon>
        <taxon>malvids</taxon>
        <taxon>Malvales</taxon>
        <taxon>Malvaceae</taxon>
        <taxon>Malvoideae</taxon>
        <taxon>Gossypium</taxon>
    </lineage>
</organism>
<keyword evidence="2" id="KW-0539">Nucleus</keyword>
<gene>
    <name evidence="4" type="ORF">E1A91_D05G267900v1</name>
</gene>
<proteinExistence type="inferred from homology"/>
<evidence type="ECO:0000256" key="2">
    <source>
        <dbReference type="RuleBase" id="RU366061"/>
    </source>
</evidence>
<protein>
    <recommendedName>
        <fullName evidence="2">Bifunctional lysine-specific demethylase and histidyl-hydroxylase</fullName>
        <ecNumber evidence="2">1.14.11.-</ecNumber>
    </recommendedName>
</protein>
<keyword evidence="1 2" id="KW-0408">Iron</keyword>
<dbReference type="Proteomes" id="UP000323597">
    <property type="component" value="Chromosome D05"/>
</dbReference>
<sequence length="700" mass="79732">MEDLLEFKKKNNNGNRKRKSQSHSNTGNTDRRSNTLTFPLLMAAALSHSHTNTNTHTVVKDCLTKFLSHPIQPHEATCILSLCPLLLRSKSPYIATLTAQFVGAVSLLSFEMNHQVVSDFHTLKALISLIPTSRKAVSMAACDGLLDICSTCLGRQRLLHFSALETLMFAFLEVQGSSILISLSTGDDVNIASLRIGFQKGELPVLLLNAAIILINTCNIEQLRKIPSKLSECFSVSLKEVWREAHKKMINSDILGAGQGMNLYFSNITISDLAESIFRLSINVDQFPALMSSNIVERRIFWSSEDDFKHFILNQWEVLPCVVRRFSSASLEVDEIFTSFMQSLCFKDSFPLVLSSILQDLIFCLPIDSDELDILNFLMEVRNKLGCPLINEQDIRVLRTDNQFKQEVHFFQENSDSCRVKTPHVLCLDDMLKCQEAHNDGYTVALRGMEFRFERVALIVDRGCPHEACTHYNKQDGSVGFSLHLTLGVEVEPPFEWEGFMHIALFCWKRTQHHSHPSLKSLSGILNVMSTRLLHIVIGLIGNSDPAFRKACLVAAASSQSNTNSWLDQCQRTIFSYLINKISRELRFQEALKSVEAAIERNEDPFQQIKWLGYLNQERESVEGHDWDLDWYVGSTEIKDIFAVYVEYKEMAERVFMDVKSKFCNEVSYDDVTANYKLLHEKYEEVRKQYMNGMLSLHSI</sequence>
<dbReference type="EMBL" id="CM017653">
    <property type="protein sequence ID" value="TYI83098.1"/>
    <property type="molecule type" value="Genomic_DNA"/>
</dbReference>
<dbReference type="AlphaFoldDB" id="A0A5D2V192"/>
<accession>A0A5D2V192</accession>
<dbReference type="InterPro" id="IPR016024">
    <property type="entry name" value="ARM-type_fold"/>
</dbReference>
<dbReference type="EC" id="1.14.11.-" evidence="2"/>
<keyword evidence="2" id="KW-0805">Transcription regulation</keyword>
<keyword evidence="2" id="KW-0479">Metal-binding</keyword>
<dbReference type="GO" id="GO:0005506">
    <property type="term" value="F:iron ion binding"/>
    <property type="evidence" value="ECO:0007669"/>
    <property type="project" value="UniProtKB-UniRule"/>
</dbReference>
<name>A0A5D2V192_GOSMU</name>
<dbReference type="PANTHER" id="PTHR13096:SF9">
    <property type="entry name" value="BIFUNCTIONAL LYSINE-SPECIFIC DEMETHYLASE AND HISTIDYL-HYDROXYLASE"/>
    <property type="match status" value="1"/>
</dbReference>
<keyword evidence="5" id="KW-1185">Reference proteome</keyword>
<dbReference type="InterPro" id="IPR039994">
    <property type="entry name" value="NO66-like"/>
</dbReference>
<feature type="region of interest" description="Disordered" evidence="3">
    <location>
        <begin position="9"/>
        <end position="33"/>
    </location>
</feature>
<comment type="subcellular location">
    <subcellularLocation>
        <location evidence="2">Nucleus</location>
    </subcellularLocation>
</comment>
<evidence type="ECO:0000256" key="1">
    <source>
        <dbReference type="ARBA" id="ARBA00023004"/>
    </source>
</evidence>
<comment type="function">
    <text evidence="2">Oxygenase that can act as both a histone lysine demethylase and a ribosomal histidine hydroxylase.</text>
</comment>
<keyword evidence="2" id="KW-0804">Transcription</keyword>
<keyword evidence="2" id="KW-0560">Oxidoreductase</keyword>
<dbReference type="SUPFAM" id="SSF48371">
    <property type="entry name" value="ARM repeat"/>
    <property type="match status" value="1"/>
</dbReference>
<evidence type="ECO:0000256" key="3">
    <source>
        <dbReference type="SAM" id="MobiDB-lite"/>
    </source>
</evidence>
<dbReference type="GO" id="GO:0005730">
    <property type="term" value="C:nucleolus"/>
    <property type="evidence" value="ECO:0007669"/>
    <property type="project" value="TreeGrafter"/>
</dbReference>
<reference evidence="4 5" key="1">
    <citation type="submission" date="2019-07" db="EMBL/GenBank/DDBJ databases">
        <title>WGS assembly of Gossypium mustelinum.</title>
        <authorList>
            <person name="Chen Z.J."/>
            <person name="Sreedasyam A."/>
            <person name="Ando A."/>
            <person name="Song Q."/>
            <person name="De L."/>
            <person name="Hulse-Kemp A."/>
            <person name="Ding M."/>
            <person name="Ye W."/>
            <person name="Kirkbride R."/>
            <person name="Jenkins J."/>
            <person name="Plott C."/>
            <person name="Lovell J."/>
            <person name="Lin Y.-M."/>
            <person name="Vaughn R."/>
            <person name="Liu B."/>
            <person name="Li W."/>
            <person name="Simpson S."/>
            <person name="Scheffler B."/>
            <person name="Saski C."/>
            <person name="Grover C."/>
            <person name="Hu G."/>
            <person name="Conover J."/>
            <person name="Carlson J."/>
            <person name="Shu S."/>
            <person name="Boston L."/>
            <person name="Williams M."/>
            <person name="Peterson D."/>
            <person name="Mcgee K."/>
            <person name="Jones D."/>
            <person name="Wendel J."/>
            <person name="Stelly D."/>
            <person name="Grimwood J."/>
            <person name="Schmutz J."/>
        </authorList>
    </citation>
    <scope>NUCLEOTIDE SEQUENCE [LARGE SCALE GENOMIC DNA]</scope>
    <source>
        <strain evidence="4">1408120.09</strain>
    </source>
</reference>
<dbReference type="GO" id="GO:0032453">
    <property type="term" value="F:histone H3K4 demethylase activity"/>
    <property type="evidence" value="ECO:0007669"/>
    <property type="project" value="TreeGrafter"/>
</dbReference>
<comment type="similarity">
    <text evidence="2">Belongs to the ROX family.</text>
</comment>
<comment type="cofactor">
    <cofactor evidence="2">
        <name>Fe(2+)</name>
        <dbReference type="ChEBI" id="CHEBI:29033"/>
    </cofactor>
    <text evidence="2">Binds 1 Fe(2+) ion per subunit.</text>
</comment>